<sequence length="228" mass="25829">MDKESAPSVDESLKSGILWGIVDQYVRHGLIDLEILTDEEVVNTALLDFLRYTDAKVAAIESQTTWSDDDVHVVTDHCDDLLKKAVGAMHADEHWFAILFYATWLEHWVNNVLMNLSVRSGAPEGVAVALVRSCSFHVKIKDVWTSLGATPLEKSQIHVMTDLMEFRNGFVHYKWQSRSVSDKEAYDRRVEEVAVSAQNLVTTLEKLEDQLLFSGRRKALRAQLGLNE</sequence>
<dbReference type="EMBL" id="CP163431">
    <property type="protein sequence ID" value="XDQ00499.1"/>
    <property type="molecule type" value="Genomic_DNA"/>
</dbReference>
<reference evidence="1" key="1">
    <citation type="submission" date="2024-07" db="EMBL/GenBank/DDBJ databases">
        <authorList>
            <person name="Yu S.T."/>
        </authorList>
    </citation>
    <scope>NUCLEOTIDE SEQUENCE</scope>
    <source>
        <strain evidence="1">R08</strain>
    </source>
</reference>
<organism evidence="1">
    <name type="scientific">Streptomyces sp. R08</name>
    <dbReference type="NCBI Taxonomy" id="3238624"/>
    <lineage>
        <taxon>Bacteria</taxon>
        <taxon>Bacillati</taxon>
        <taxon>Actinomycetota</taxon>
        <taxon>Actinomycetes</taxon>
        <taxon>Kitasatosporales</taxon>
        <taxon>Streptomycetaceae</taxon>
        <taxon>Streptomyces</taxon>
    </lineage>
</organism>
<protein>
    <recommendedName>
        <fullName evidence="2">RiboL-PSP-HEPN domain-containing protein</fullName>
    </recommendedName>
</protein>
<dbReference type="AlphaFoldDB" id="A0AB39M684"/>
<proteinExistence type="predicted"/>
<accession>A0AB39M684</accession>
<evidence type="ECO:0008006" key="2">
    <source>
        <dbReference type="Google" id="ProtNLM"/>
    </source>
</evidence>
<gene>
    <name evidence="1" type="ORF">AB5J58_10045</name>
</gene>
<dbReference type="RefSeq" id="WP_369187244.1">
    <property type="nucleotide sequence ID" value="NZ_CP163431.1"/>
</dbReference>
<name>A0AB39M684_9ACTN</name>
<evidence type="ECO:0000313" key="1">
    <source>
        <dbReference type="EMBL" id="XDQ00499.1"/>
    </source>
</evidence>